<evidence type="ECO:0000313" key="2">
    <source>
        <dbReference type="EMBL" id="SDN14980.1"/>
    </source>
</evidence>
<reference evidence="3" key="1">
    <citation type="submission" date="2016-10" db="EMBL/GenBank/DDBJ databases">
        <authorList>
            <person name="Varghese N."/>
            <person name="Submissions S."/>
        </authorList>
    </citation>
    <scope>NUCLEOTIDE SEQUENCE [LARGE SCALE GENOMIC DNA]</scope>
    <source>
        <strain evidence="3">CGMCC 1.10119</strain>
    </source>
</reference>
<organism evidence="2 3">
    <name type="scientific">Halogranum gelatinilyticum</name>
    <dbReference type="NCBI Taxonomy" id="660521"/>
    <lineage>
        <taxon>Archaea</taxon>
        <taxon>Methanobacteriati</taxon>
        <taxon>Methanobacteriota</taxon>
        <taxon>Stenosarchaea group</taxon>
        <taxon>Halobacteria</taxon>
        <taxon>Halobacteriales</taxon>
        <taxon>Haloferacaceae</taxon>
    </lineage>
</organism>
<protein>
    <submittedName>
        <fullName evidence="2">Uncharacterized protein</fullName>
    </submittedName>
</protein>
<dbReference type="OrthoDB" id="162956at2157"/>
<name>A0A1G9Z100_9EURY</name>
<keyword evidence="3" id="KW-1185">Reference proteome</keyword>
<sequence length="387" mass="42903">MTDAALAVTERAVEKFTEAYLNSLGADIVKDGRRWTVSLPDDAETDLELNGATLEIASDVDEVGDESVALAPESPFVERLIEEAANRTPVGSLALTGQECELQHPPWLKDGPAEVTDEKFTPYYDRRALCALFHVGIETVSEYQTEDLRAVAVDLNDNERRPRLAETYLELTEAGGLQSLSEGMTVDEQTLADILDTARDHAEDAIAPVVRDTRKRATRAAGVELDEYRQFARQRRSELDSGIDSLTDRIAEATETIDAASGQNERVEALRKRKELRAELDDVRSELDDLTTQIERGFPKKRREIRDRHSLTVRIRPVTATSISYERGDLELELRVGDATRSVSYPYAVGTGVMEVPECERCGQELTSENALRITDGQLLGSACCGD</sequence>
<keyword evidence="1" id="KW-0175">Coiled coil</keyword>
<evidence type="ECO:0000256" key="1">
    <source>
        <dbReference type="SAM" id="Coils"/>
    </source>
</evidence>
<feature type="coiled-coil region" evidence="1">
    <location>
        <begin position="243"/>
        <end position="293"/>
    </location>
</feature>
<dbReference type="STRING" id="660521.SAMN04487949_3497"/>
<dbReference type="Proteomes" id="UP000199451">
    <property type="component" value="Unassembled WGS sequence"/>
</dbReference>
<accession>A0A1G9Z100</accession>
<evidence type="ECO:0000313" key="3">
    <source>
        <dbReference type="Proteomes" id="UP000199451"/>
    </source>
</evidence>
<dbReference type="EMBL" id="FNHL01000006">
    <property type="protein sequence ID" value="SDN14980.1"/>
    <property type="molecule type" value="Genomic_DNA"/>
</dbReference>
<dbReference type="RefSeq" id="WP_089699557.1">
    <property type="nucleotide sequence ID" value="NZ_FNHL01000006.1"/>
</dbReference>
<proteinExistence type="predicted"/>
<dbReference type="AlphaFoldDB" id="A0A1G9Z100"/>
<gene>
    <name evidence="2" type="ORF">SAMN04487949_3497</name>
</gene>